<evidence type="ECO:0000313" key="4">
    <source>
        <dbReference type="Proteomes" id="UP000590218"/>
    </source>
</evidence>
<proteinExistence type="predicted"/>
<evidence type="ECO:0000313" key="1">
    <source>
        <dbReference type="EMBL" id="NWE07211.1"/>
    </source>
</evidence>
<dbReference type="Pfam" id="PF13957">
    <property type="entry name" value="YafO_toxin"/>
    <property type="match status" value="1"/>
</dbReference>
<organism evidence="1 3">
    <name type="scientific">Pseudomonas edaphica</name>
    <dbReference type="NCBI Taxonomy" id="2006980"/>
    <lineage>
        <taxon>Bacteria</taxon>
        <taxon>Pseudomonadati</taxon>
        <taxon>Pseudomonadota</taxon>
        <taxon>Gammaproteobacteria</taxon>
        <taxon>Pseudomonadales</taxon>
        <taxon>Pseudomonadaceae</taxon>
        <taxon>Pseudomonas</taxon>
    </lineage>
</organism>
<gene>
    <name evidence="1" type="ORF">HX788_08905</name>
    <name evidence="2" type="ORF">HX795_04975</name>
</gene>
<name>A0A7Y8E3A3_9PSED</name>
<evidence type="ECO:0000313" key="3">
    <source>
        <dbReference type="Proteomes" id="UP000563268"/>
    </source>
</evidence>
<dbReference type="EMBL" id="JACARM010000019">
    <property type="protein sequence ID" value="NWE07211.1"/>
    <property type="molecule type" value="Genomic_DNA"/>
</dbReference>
<dbReference type="Proteomes" id="UP000590218">
    <property type="component" value="Unassembled WGS sequence"/>
</dbReference>
<accession>A0A7Y8E3A3</accession>
<dbReference type="EMBL" id="JACARL010000029">
    <property type="protein sequence ID" value="NWE81439.1"/>
    <property type="molecule type" value="Genomic_DNA"/>
</dbReference>
<sequence>MSCSVDFNPATFDEFFKPIDLKYPGLSSNIARDFKSYIDSDRLNVPLYFGRDAPYTQPQAALDAHLSHIHIKLPPGSFRQNVAQYYRTCDRNRPNEDAALVYVQGELEEDSYQILAFFCPDAHGSARNPAVMRYLSHLAKVWRDCH</sequence>
<dbReference type="InterPro" id="IPR020353">
    <property type="entry name" value="Toxin_YafO"/>
</dbReference>
<evidence type="ECO:0000313" key="2">
    <source>
        <dbReference type="EMBL" id="NWE81439.1"/>
    </source>
</evidence>
<protein>
    <submittedName>
        <fullName evidence="1">Type II toxin-antitoxin system YafO family toxin</fullName>
    </submittedName>
</protein>
<dbReference type="RefSeq" id="WP_176992364.1">
    <property type="nucleotide sequence ID" value="NZ_JACARL010000029.1"/>
</dbReference>
<dbReference type="Proteomes" id="UP000563268">
    <property type="component" value="Unassembled WGS sequence"/>
</dbReference>
<reference evidence="3 4" key="1">
    <citation type="submission" date="2020-04" db="EMBL/GenBank/DDBJ databases">
        <title>Molecular characterization of pseudomonads from Agaricus bisporus reveal novel blotch 2 pathogens in Western Europe.</title>
        <authorList>
            <person name="Taparia T."/>
            <person name="Krijger M."/>
            <person name="Haynes E."/>
            <person name="Elpinstone J.G."/>
            <person name="Noble R."/>
            <person name="Van Der Wolf J."/>
        </authorList>
    </citation>
    <scope>NUCLEOTIDE SEQUENCE [LARGE SCALE GENOMIC DNA]</scope>
    <source>
        <strain evidence="2 4">K6002</strain>
        <strain evidence="1 3">K7002</strain>
    </source>
</reference>
<comment type="caution">
    <text evidence="1">The sequence shown here is derived from an EMBL/GenBank/DDBJ whole genome shotgun (WGS) entry which is preliminary data.</text>
</comment>
<dbReference type="AlphaFoldDB" id="A0A7Y8E3A3"/>